<dbReference type="EMBL" id="LGRB01000013">
    <property type="protein sequence ID" value="OCT47442.1"/>
    <property type="molecule type" value="Genomic_DNA"/>
</dbReference>
<dbReference type="AlphaFoldDB" id="A0A1C1CG56"/>
<name>A0A1C1CG56_9EURO</name>
<gene>
    <name evidence="1" type="ORF">CLCR_03569</name>
</gene>
<dbReference type="VEuPathDB" id="FungiDB:CLCR_03569"/>
<reference evidence="2" key="1">
    <citation type="submission" date="2015-07" db="EMBL/GenBank/DDBJ databases">
        <authorList>
            <person name="Teixeira M.M."/>
            <person name="Souza R.C."/>
            <person name="Almeida L.G."/>
            <person name="Vicente V.A."/>
            <person name="de Hoog S."/>
            <person name="Bocca A.L."/>
            <person name="de Almeida S.R."/>
            <person name="Vasconcelos A.T."/>
            <person name="Felipe M.S."/>
        </authorList>
    </citation>
    <scope>NUCLEOTIDE SEQUENCE [LARGE SCALE GENOMIC DNA]</scope>
    <source>
        <strain evidence="2">KSF</strain>
    </source>
</reference>
<dbReference type="Proteomes" id="UP000094526">
    <property type="component" value="Unassembled WGS sequence"/>
</dbReference>
<dbReference type="STRING" id="86049.A0A1C1CG56"/>
<keyword evidence="2" id="KW-1185">Reference proteome</keyword>
<dbReference type="eggNOG" id="KOG4231">
    <property type="taxonomic scope" value="Eukaryota"/>
</dbReference>
<dbReference type="OrthoDB" id="1658288at2759"/>
<evidence type="ECO:0000313" key="2">
    <source>
        <dbReference type="Proteomes" id="UP000094526"/>
    </source>
</evidence>
<sequence length="363" mass="40770">MARIDLQHHTSCSTSSPVSARAGRYRLDIATCTAIYMELATQVDPDPDNAYPATRKRLFKLDQDRLIKVVEEVLQRYGLDTALLRGENRSTEGRPKINRCKYAYVLFRSLPMDSDPGRFAAAVVLHEDNQSATYELFRSYHATEFQTDLVLHGPEPADCRMPEVFAATGAAKFFLKPYKIGNTTFFDETFPQSHPISSVALDEAKCLYGREVEISILLNIGPGIPADKDCQELDLMALDPISRLVRRFSWTSGRRLSLRQKLLSIGMPQPTIEKGPRLTSPSEKALRLEGRRREDIRATLEETYGPSGAERYHHLGPAYSAEQASLNDVHALRLPRGDFDDLKKQSIAEAEGMVRKVWVNAAA</sequence>
<accession>A0A1C1CG56</accession>
<comment type="caution">
    <text evidence="1">The sequence shown here is derived from an EMBL/GenBank/DDBJ whole genome shotgun (WGS) entry which is preliminary data.</text>
</comment>
<dbReference type="VEuPathDB" id="FungiDB:G647_01941"/>
<evidence type="ECO:0000313" key="1">
    <source>
        <dbReference type="EMBL" id="OCT47442.1"/>
    </source>
</evidence>
<proteinExistence type="predicted"/>
<protein>
    <submittedName>
        <fullName evidence="1">Uncharacterized protein</fullName>
    </submittedName>
</protein>
<dbReference type="Gene3D" id="3.40.1090.10">
    <property type="entry name" value="Cytosolic phospholipase A2 catalytic domain"/>
    <property type="match status" value="1"/>
</dbReference>
<organism evidence="1 2">
    <name type="scientific">Cladophialophora carrionii</name>
    <dbReference type="NCBI Taxonomy" id="86049"/>
    <lineage>
        <taxon>Eukaryota</taxon>
        <taxon>Fungi</taxon>
        <taxon>Dikarya</taxon>
        <taxon>Ascomycota</taxon>
        <taxon>Pezizomycotina</taxon>
        <taxon>Eurotiomycetes</taxon>
        <taxon>Chaetothyriomycetidae</taxon>
        <taxon>Chaetothyriales</taxon>
        <taxon>Herpotrichiellaceae</taxon>
        <taxon>Cladophialophora</taxon>
    </lineage>
</organism>